<name>A0ABS1J0J6_9FIRM</name>
<comment type="caution">
    <text evidence="2">The sequence shown here is derived from an EMBL/GenBank/DDBJ whole genome shotgun (WGS) entry which is preliminary data.</text>
</comment>
<evidence type="ECO:0000313" key="2">
    <source>
        <dbReference type="EMBL" id="MBK5897679.1"/>
    </source>
</evidence>
<reference evidence="2 3" key="1">
    <citation type="submission" date="2021-01" db="EMBL/GenBank/DDBJ databases">
        <title>Isolation and description of Catonella massiliensis sp. nov., a novel Catonella species, isolated from a stable periodontitis subject.</title>
        <authorList>
            <person name="Antezack A."/>
            <person name="Boxberger M."/>
            <person name="La Scola B."/>
            <person name="Monnet-Corti V."/>
        </authorList>
    </citation>
    <scope>NUCLEOTIDE SEQUENCE [LARGE SCALE GENOMIC DNA]</scope>
    <source>
        <strain evidence="2 3">Marseille-Q4567</strain>
    </source>
</reference>
<protein>
    <recommendedName>
        <fullName evidence="4">DUF3796 domain-containing protein</fullName>
    </recommendedName>
</protein>
<evidence type="ECO:0000313" key="3">
    <source>
        <dbReference type="Proteomes" id="UP000604730"/>
    </source>
</evidence>
<dbReference type="RefSeq" id="WP_208429146.1">
    <property type="nucleotide sequence ID" value="NZ_JAEPRJ010000001.1"/>
</dbReference>
<feature type="transmembrane region" description="Helical" evidence="1">
    <location>
        <begin position="102"/>
        <end position="124"/>
    </location>
</feature>
<evidence type="ECO:0008006" key="4">
    <source>
        <dbReference type="Google" id="ProtNLM"/>
    </source>
</evidence>
<feature type="transmembrane region" description="Helical" evidence="1">
    <location>
        <begin position="31"/>
        <end position="51"/>
    </location>
</feature>
<keyword evidence="3" id="KW-1185">Reference proteome</keyword>
<proteinExistence type="predicted"/>
<keyword evidence="1" id="KW-0472">Membrane</keyword>
<keyword evidence="1" id="KW-0812">Transmembrane</keyword>
<organism evidence="2 3">
    <name type="scientific">Catonella massiliensis</name>
    <dbReference type="NCBI Taxonomy" id="2799636"/>
    <lineage>
        <taxon>Bacteria</taxon>
        <taxon>Bacillati</taxon>
        <taxon>Bacillota</taxon>
        <taxon>Clostridia</taxon>
        <taxon>Lachnospirales</taxon>
        <taxon>Lachnospiraceae</taxon>
        <taxon>Catonella</taxon>
    </lineage>
</organism>
<dbReference type="Proteomes" id="UP000604730">
    <property type="component" value="Unassembled WGS sequence"/>
</dbReference>
<gene>
    <name evidence="2" type="ORF">JJN12_07810</name>
</gene>
<evidence type="ECO:0000256" key="1">
    <source>
        <dbReference type="SAM" id="Phobius"/>
    </source>
</evidence>
<accession>A0ABS1J0J6</accession>
<sequence length="137" mass="15421">MKKENMDKRLLLTIVLGSGMGIFINSDNPVFFAWGILAIAVSLVLAVKVLYEELILKKKGTYVAKEYEEFDLGSKFATIQLLVLMCLSVSYLLLVLVSKQNVIITAICYILMLITILMGAYEIVMRCKKSSEMNKNQ</sequence>
<dbReference type="EMBL" id="JAEPRJ010000001">
    <property type="protein sequence ID" value="MBK5897679.1"/>
    <property type="molecule type" value="Genomic_DNA"/>
</dbReference>
<keyword evidence="1" id="KW-1133">Transmembrane helix</keyword>
<feature type="transmembrane region" description="Helical" evidence="1">
    <location>
        <begin position="72"/>
        <end position="96"/>
    </location>
</feature>